<dbReference type="RefSeq" id="WP_184340756.1">
    <property type="nucleotide sequence ID" value="NZ_JACHIG010000007.1"/>
</dbReference>
<dbReference type="PANTHER" id="PTHR10000">
    <property type="entry name" value="PHOSPHOSERINE PHOSPHATASE"/>
    <property type="match status" value="1"/>
</dbReference>
<sequence>MAAPKHRFILCFDFDGTLVHPESDPVYHPGFGQMIQALRSQGAAWVINTGRSLGQTLEGLAQYGIFYEPDFIIAQESDIYKPGFFSRWTDYGSWNRKARRAQERFVKDHQQSLQAIKQMVETHTQASFITGSAGEMGIVGSNDLEMDAICAYIDSHAQQYPDIGYHRNGIYLRFSHSGYSKGTALSELARLLGLNAAACFAAGDNFNDLSMLDPRHAHMIACPVNALDPIKQVVHSRGGFIASRRASEGMMEALTHFFGNSPAPGA</sequence>
<dbReference type="InterPro" id="IPR023214">
    <property type="entry name" value="HAD_sf"/>
</dbReference>
<dbReference type="GO" id="GO:0005829">
    <property type="term" value="C:cytosol"/>
    <property type="evidence" value="ECO:0007669"/>
    <property type="project" value="TreeGrafter"/>
</dbReference>
<keyword evidence="1" id="KW-0378">Hydrolase</keyword>
<dbReference type="Gene3D" id="3.40.50.1000">
    <property type="entry name" value="HAD superfamily/HAD-like"/>
    <property type="match status" value="2"/>
</dbReference>
<dbReference type="AlphaFoldDB" id="A0A7W7YCM4"/>
<dbReference type="GO" id="GO:0016791">
    <property type="term" value="F:phosphatase activity"/>
    <property type="evidence" value="ECO:0007669"/>
    <property type="project" value="TreeGrafter"/>
</dbReference>
<name>A0A7W7YCM4_9BACT</name>
<reference evidence="1 2" key="1">
    <citation type="submission" date="2020-08" db="EMBL/GenBank/DDBJ databases">
        <title>Genomic Encyclopedia of Type Strains, Phase IV (KMG-IV): sequencing the most valuable type-strain genomes for metagenomic binning, comparative biology and taxonomic classification.</title>
        <authorList>
            <person name="Goeker M."/>
        </authorList>
    </citation>
    <scope>NUCLEOTIDE SEQUENCE [LARGE SCALE GENOMIC DNA]</scope>
    <source>
        <strain evidence="1 2">DSM 12252</strain>
    </source>
</reference>
<dbReference type="EMBL" id="JACHIG010000007">
    <property type="protein sequence ID" value="MBB5033685.1"/>
    <property type="molecule type" value="Genomic_DNA"/>
</dbReference>
<accession>A0A7W7YCM4</accession>
<dbReference type="SUPFAM" id="SSF56784">
    <property type="entry name" value="HAD-like"/>
    <property type="match status" value="1"/>
</dbReference>
<dbReference type="PANTHER" id="PTHR10000:SF8">
    <property type="entry name" value="HAD SUPERFAMILY HYDROLASE-LIKE, TYPE 3"/>
    <property type="match status" value="1"/>
</dbReference>
<protein>
    <submittedName>
        <fullName evidence="1">HAD superfamily hydrolase (TIGR01484 family)</fullName>
    </submittedName>
</protein>
<dbReference type="InterPro" id="IPR036412">
    <property type="entry name" value="HAD-like_sf"/>
</dbReference>
<gene>
    <name evidence="1" type="ORF">HNQ65_003275</name>
</gene>
<comment type="caution">
    <text evidence="1">The sequence shown here is derived from an EMBL/GenBank/DDBJ whole genome shotgun (WGS) entry which is preliminary data.</text>
</comment>
<evidence type="ECO:0000313" key="2">
    <source>
        <dbReference type="Proteomes" id="UP000590740"/>
    </source>
</evidence>
<dbReference type="GO" id="GO:0000287">
    <property type="term" value="F:magnesium ion binding"/>
    <property type="evidence" value="ECO:0007669"/>
    <property type="project" value="TreeGrafter"/>
</dbReference>
<evidence type="ECO:0000313" key="1">
    <source>
        <dbReference type="EMBL" id="MBB5033685.1"/>
    </source>
</evidence>
<dbReference type="NCBIfam" id="TIGR01484">
    <property type="entry name" value="HAD-SF-IIB"/>
    <property type="match status" value="1"/>
</dbReference>
<dbReference type="Pfam" id="PF08282">
    <property type="entry name" value="Hydrolase_3"/>
    <property type="match status" value="2"/>
</dbReference>
<keyword evidence="2" id="KW-1185">Reference proteome</keyword>
<dbReference type="InterPro" id="IPR006379">
    <property type="entry name" value="HAD-SF_hydro_IIB"/>
</dbReference>
<organism evidence="1 2">
    <name type="scientific">Prosthecobacter vanneervenii</name>
    <dbReference type="NCBI Taxonomy" id="48466"/>
    <lineage>
        <taxon>Bacteria</taxon>
        <taxon>Pseudomonadati</taxon>
        <taxon>Verrucomicrobiota</taxon>
        <taxon>Verrucomicrobiia</taxon>
        <taxon>Verrucomicrobiales</taxon>
        <taxon>Verrucomicrobiaceae</taxon>
        <taxon>Prosthecobacter</taxon>
    </lineage>
</organism>
<proteinExistence type="predicted"/>
<dbReference type="Proteomes" id="UP000590740">
    <property type="component" value="Unassembled WGS sequence"/>
</dbReference>